<feature type="transmembrane region" description="Helical" evidence="5">
    <location>
        <begin position="319"/>
        <end position="337"/>
    </location>
</feature>
<dbReference type="EMBL" id="BAAATL010000001">
    <property type="protein sequence ID" value="GAA2464118.1"/>
    <property type="molecule type" value="Genomic_DNA"/>
</dbReference>
<organism evidence="7 8">
    <name type="scientific">Streptomyces graminearus</name>
    <dbReference type="NCBI Taxonomy" id="284030"/>
    <lineage>
        <taxon>Bacteria</taxon>
        <taxon>Bacillati</taxon>
        <taxon>Actinomycetota</taxon>
        <taxon>Actinomycetes</taxon>
        <taxon>Kitasatosporales</taxon>
        <taxon>Streptomycetaceae</taxon>
        <taxon>Streptomyces</taxon>
    </lineage>
</organism>
<comment type="subcellular location">
    <subcellularLocation>
        <location evidence="1">Cell membrane</location>
        <topology evidence="1">Multi-pass membrane protein</topology>
    </subcellularLocation>
</comment>
<feature type="transmembrane region" description="Helical" evidence="5">
    <location>
        <begin position="227"/>
        <end position="246"/>
    </location>
</feature>
<evidence type="ECO:0000256" key="1">
    <source>
        <dbReference type="ARBA" id="ARBA00004651"/>
    </source>
</evidence>
<protein>
    <submittedName>
        <fullName evidence="7">MFS transporter</fullName>
    </submittedName>
</protein>
<evidence type="ECO:0000313" key="8">
    <source>
        <dbReference type="Proteomes" id="UP001501721"/>
    </source>
</evidence>
<feature type="domain" description="Major facilitator superfamily (MFS) profile" evidence="6">
    <location>
        <begin position="1"/>
        <end position="368"/>
    </location>
</feature>
<feature type="transmembrane region" description="Helical" evidence="5">
    <location>
        <begin position="144"/>
        <end position="162"/>
    </location>
</feature>
<name>A0ABN3KK39_9ACTN</name>
<evidence type="ECO:0000256" key="2">
    <source>
        <dbReference type="ARBA" id="ARBA00022692"/>
    </source>
</evidence>
<evidence type="ECO:0000259" key="6">
    <source>
        <dbReference type="PROSITE" id="PS50850"/>
    </source>
</evidence>
<evidence type="ECO:0000256" key="3">
    <source>
        <dbReference type="ARBA" id="ARBA00022989"/>
    </source>
</evidence>
<feature type="transmembrane region" description="Helical" evidence="5">
    <location>
        <begin position="343"/>
        <end position="362"/>
    </location>
</feature>
<feature type="transmembrane region" description="Helical" evidence="5">
    <location>
        <begin position="115"/>
        <end position="138"/>
    </location>
</feature>
<dbReference type="Gene3D" id="1.20.1250.20">
    <property type="entry name" value="MFS general substrate transporter like domains"/>
    <property type="match status" value="1"/>
</dbReference>
<feature type="transmembrane region" description="Helical" evidence="5">
    <location>
        <begin position="196"/>
        <end position="215"/>
    </location>
</feature>
<dbReference type="PANTHER" id="PTHR42910:SF1">
    <property type="entry name" value="MAJOR FACILITATOR SUPERFAMILY (MFS) PROFILE DOMAIN-CONTAINING PROTEIN"/>
    <property type="match status" value="1"/>
</dbReference>
<feature type="transmembrane region" description="Helical" evidence="5">
    <location>
        <begin position="253"/>
        <end position="273"/>
    </location>
</feature>
<accession>A0ABN3KK39</accession>
<comment type="caution">
    <text evidence="7">The sequence shown here is derived from an EMBL/GenBank/DDBJ whole genome shotgun (WGS) entry which is preliminary data.</text>
</comment>
<dbReference type="Pfam" id="PF07690">
    <property type="entry name" value="MFS_1"/>
    <property type="match status" value="1"/>
</dbReference>
<keyword evidence="8" id="KW-1185">Reference proteome</keyword>
<reference evidence="7 8" key="1">
    <citation type="journal article" date="2019" name="Int. J. Syst. Evol. Microbiol.">
        <title>The Global Catalogue of Microorganisms (GCM) 10K type strain sequencing project: providing services to taxonomists for standard genome sequencing and annotation.</title>
        <authorList>
            <consortium name="The Broad Institute Genomics Platform"/>
            <consortium name="The Broad Institute Genome Sequencing Center for Infectious Disease"/>
            <person name="Wu L."/>
            <person name="Ma J."/>
        </authorList>
    </citation>
    <scope>NUCLEOTIDE SEQUENCE [LARGE SCALE GENOMIC DNA]</scope>
    <source>
        <strain evidence="7 8">JCM 6923</strain>
    </source>
</reference>
<dbReference type="PROSITE" id="PS50850">
    <property type="entry name" value="MFS"/>
    <property type="match status" value="1"/>
</dbReference>
<sequence>MSAANTYYVQPLLDTLGHDFGVGSGIAGLVTTFAQVGYVLGLALIVPLGDLVERRRLVTITTAATGLGLLGMAAAPNIAVLMVLAAIVGFCTVTAQIFVPFAAHLATPMNRGRSVGIVMSGLLIGILLARTVSGVIAGATSWRVVYLVAAVLTFALSVACRTELPSSAPTTRTAYHRLLGSVARIYLDEPALRRRGLYGALVFASFSTFWTAIAFQMADHYHFSQTVIGLFGLLGVAGAGCAQVAGRIADAGWGRVATAGFILLTAVSWIAGWAGGSRIGWLVAGILVLDLGVQGTHISNQSEVYRLRPEARSRLTTGYMCTYFVGGVTGSALAGAVYGAYGWKGVCLLGAVFPTLALLVWLTEARWPLRTMARG</sequence>
<feature type="transmembrane region" description="Helical" evidence="5">
    <location>
        <begin position="57"/>
        <end position="75"/>
    </location>
</feature>
<keyword evidence="2 5" id="KW-0812">Transmembrane</keyword>
<dbReference type="Proteomes" id="UP001501721">
    <property type="component" value="Unassembled WGS sequence"/>
</dbReference>
<feature type="transmembrane region" description="Helical" evidence="5">
    <location>
        <begin position="20"/>
        <end position="45"/>
    </location>
</feature>
<evidence type="ECO:0000313" key="7">
    <source>
        <dbReference type="EMBL" id="GAA2464118.1"/>
    </source>
</evidence>
<keyword evidence="3 5" id="KW-1133">Transmembrane helix</keyword>
<dbReference type="InterPro" id="IPR011701">
    <property type="entry name" value="MFS"/>
</dbReference>
<proteinExistence type="predicted"/>
<dbReference type="PANTHER" id="PTHR42910">
    <property type="entry name" value="TRANSPORTER SCO4007-RELATED"/>
    <property type="match status" value="1"/>
</dbReference>
<feature type="transmembrane region" description="Helical" evidence="5">
    <location>
        <begin position="81"/>
        <end position="103"/>
    </location>
</feature>
<dbReference type="InterPro" id="IPR036259">
    <property type="entry name" value="MFS_trans_sf"/>
</dbReference>
<evidence type="ECO:0000256" key="4">
    <source>
        <dbReference type="ARBA" id="ARBA00023136"/>
    </source>
</evidence>
<gene>
    <name evidence="7" type="ORF">GCM10010422_00540</name>
</gene>
<dbReference type="CDD" id="cd17324">
    <property type="entry name" value="MFS_NepI_like"/>
    <property type="match status" value="1"/>
</dbReference>
<feature type="transmembrane region" description="Helical" evidence="5">
    <location>
        <begin position="279"/>
        <end position="298"/>
    </location>
</feature>
<keyword evidence="4 5" id="KW-0472">Membrane</keyword>
<evidence type="ECO:0000256" key="5">
    <source>
        <dbReference type="SAM" id="Phobius"/>
    </source>
</evidence>
<dbReference type="InterPro" id="IPR020846">
    <property type="entry name" value="MFS_dom"/>
</dbReference>
<dbReference type="SUPFAM" id="SSF103473">
    <property type="entry name" value="MFS general substrate transporter"/>
    <property type="match status" value="1"/>
</dbReference>